<reference evidence="2 3" key="1">
    <citation type="submission" date="2023-01" db="EMBL/GenBank/DDBJ databases">
        <title>Analysis of 21 Apiospora genomes using comparative genomics revels a genus with tremendous synthesis potential of carbohydrate active enzymes and secondary metabolites.</title>
        <authorList>
            <person name="Sorensen T."/>
        </authorList>
    </citation>
    <scope>NUCLEOTIDE SEQUENCE [LARGE SCALE GENOMIC DNA]</scope>
    <source>
        <strain evidence="2 3">CBS 135458</strain>
    </source>
</reference>
<evidence type="ECO:0000313" key="3">
    <source>
        <dbReference type="Proteomes" id="UP001480595"/>
    </source>
</evidence>
<keyword evidence="3" id="KW-1185">Reference proteome</keyword>
<dbReference type="EMBL" id="JAQQWL010000007">
    <property type="protein sequence ID" value="KAK8064450.1"/>
    <property type="molecule type" value="Genomic_DNA"/>
</dbReference>
<organism evidence="2 3">
    <name type="scientific">Apiospora phragmitis</name>
    <dbReference type="NCBI Taxonomy" id="2905665"/>
    <lineage>
        <taxon>Eukaryota</taxon>
        <taxon>Fungi</taxon>
        <taxon>Dikarya</taxon>
        <taxon>Ascomycota</taxon>
        <taxon>Pezizomycotina</taxon>
        <taxon>Sordariomycetes</taxon>
        <taxon>Xylariomycetidae</taxon>
        <taxon>Amphisphaeriales</taxon>
        <taxon>Apiosporaceae</taxon>
        <taxon>Apiospora</taxon>
    </lineage>
</organism>
<sequence>MAATMETGSQSTEAHVLDEAKLQIGCKKAPEAADNAGASLEAKDEATKDRVDDAVPKGPKKADASTGGRVQVGETGDLKELAAAHYDS</sequence>
<accession>A0ABR1UZU7</accession>
<name>A0ABR1UZU7_9PEZI</name>
<comment type="caution">
    <text evidence="2">The sequence shown here is derived from an EMBL/GenBank/DDBJ whole genome shotgun (WGS) entry which is preliminary data.</text>
</comment>
<dbReference type="RefSeq" id="XP_066715439.1">
    <property type="nucleotide sequence ID" value="XM_066858497.1"/>
</dbReference>
<evidence type="ECO:0000313" key="2">
    <source>
        <dbReference type="EMBL" id="KAK8064450.1"/>
    </source>
</evidence>
<feature type="compositionally biased region" description="Basic and acidic residues" evidence="1">
    <location>
        <begin position="41"/>
        <end position="63"/>
    </location>
</feature>
<dbReference type="Proteomes" id="UP001480595">
    <property type="component" value="Unassembled WGS sequence"/>
</dbReference>
<feature type="region of interest" description="Disordered" evidence="1">
    <location>
        <begin position="30"/>
        <end position="76"/>
    </location>
</feature>
<gene>
    <name evidence="2" type="ORF">PG994_007088</name>
</gene>
<dbReference type="GeneID" id="92091560"/>
<proteinExistence type="predicted"/>
<evidence type="ECO:0000256" key="1">
    <source>
        <dbReference type="SAM" id="MobiDB-lite"/>
    </source>
</evidence>
<protein>
    <submittedName>
        <fullName evidence="2">Uncharacterized protein</fullName>
    </submittedName>
</protein>